<dbReference type="EMBL" id="QGGH01000022">
    <property type="protein sequence ID" value="PWJ86774.1"/>
    <property type="molecule type" value="Genomic_DNA"/>
</dbReference>
<dbReference type="AlphaFoldDB" id="A0A8E3B1P2"/>
<evidence type="ECO:0000256" key="2">
    <source>
        <dbReference type="ARBA" id="ARBA00010790"/>
    </source>
</evidence>
<dbReference type="InterPro" id="IPR036188">
    <property type="entry name" value="FAD/NAD-bd_sf"/>
</dbReference>
<organism evidence="7 8">
    <name type="scientific">Rhizobium loti</name>
    <name type="common">Mesorhizobium loti</name>
    <dbReference type="NCBI Taxonomy" id="381"/>
    <lineage>
        <taxon>Bacteria</taxon>
        <taxon>Pseudomonadati</taxon>
        <taxon>Pseudomonadota</taxon>
        <taxon>Alphaproteobacteria</taxon>
        <taxon>Hyphomicrobiales</taxon>
        <taxon>Phyllobacteriaceae</taxon>
        <taxon>Mesorhizobium</taxon>
    </lineage>
</organism>
<proteinExistence type="inferred from homology"/>
<dbReference type="SUPFAM" id="SSF51905">
    <property type="entry name" value="FAD/NAD(P)-binding domain"/>
    <property type="match status" value="1"/>
</dbReference>
<comment type="caution">
    <text evidence="7">The sequence shown here is derived from an EMBL/GenBank/DDBJ whole genome shotgun (WGS) entry which is preliminary data.</text>
</comment>
<keyword evidence="4" id="KW-0274">FAD</keyword>
<dbReference type="InterPro" id="IPR051473">
    <property type="entry name" value="P2Ox-like"/>
</dbReference>
<feature type="domain" description="Glucose-methanol-choline oxidoreductase C-terminal" evidence="6">
    <location>
        <begin position="299"/>
        <end position="426"/>
    </location>
</feature>
<dbReference type="PANTHER" id="PTHR42784:SF1">
    <property type="entry name" value="PYRANOSE 2-OXIDASE"/>
    <property type="match status" value="1"/>
</dbReference>
<evidence type="ECO:0000256" key="4">
    <source>
        <dbReference type="ARBA" id="ARBA00022827"/>
    </source>
</evidence>
<evidence type="ECO:0000256" key="1">
    <source>
        <dbReference type="ARBA" id="ARBA00001974"/>
    </source>
</evidence>
<evidence type="ECO:0000259" key="6">
    <source>
        <dbReference type="Pfam" id="PF05199"/>
    </source>
</evidence>
<gene>
    <name evidence="7" type="ORF">C8D77_12236</name>
</gene>
<reference evidence="7 8" key="1">
    <citation type="submission" date="2018-05" db="EMBL/GenBank/DDBJ databases">
        <title>Genomic Encyclopedia of Type Strains, Phase IV (KMG-IV): sequencing the most valuable type-strain genomes for metagenomic binning, comparative biology and taxonomic classification.</title>
        <authorList>
            <person name="Goeker M."/>
        </authorList>
    </citation>
    <scope>NUCLEOTIDE SEQUENCE [LARGE SCALE GENOMIC DNA]</scope>
    <source>
        <strain evidence="7 8">DSM 2626</strain>
    </source>
</reference>
<dbReference type="Proteomes" id="UP000245631">
    <property type="component" value="Unassembled WGS sequence"/>
</dbReference>
<name>A0A8E3B1P2_RHILI</name>
<comment type="cofactor">
    <cofactor evidence="1">
        <name>FAD</name>
        <dbReference type="ChEBI" id="CHEBI:57692"/>
    </cofactor>
</comment>
<evidence type="ECO:0000313" key="7">
    <source>
        <dbReference type="EMBL" id="PWJ86774.1"/>
    </source>
</evidence>
<sequence>MLDHVDFEARSWIPMSGWPVDRNSLLPHYETAAGLLGIEDLQAEWPASAVLPMNGPLFSERCFLSPIPDLGATLRARLQAAKNVQVVLHATALRLDTDTSGRWVRSIEVASTPDRRFRIEARSFVLACGGIENARLLLASNQQMPNGIGNQHDLVGRYFMEHPRVKWGSLQICRPDAAIAFHVPSAEARRPYLSQAKHCDVTAAFGLALRPEIRESERLLGSRTWIKPGPCANDWDGSEALHYLAFWLRKGRLHRDLIKSGRTILRHPAGSIASAIDRIGRSRRWAGHFHFDTILEQEPDPESRVTLDTRLDEFGLPRVKLEWRVGPLVRRTLQRVQTIVTDEMRMLGHRSDVLACAHGTPAYGDDIPYRWVRHHMGTTRMSNDPRTGVVDATCQVHGLANLFVAGSSVFPTGGNDMPTLTIVALAIKLGGHLQQWLE</sequence>
<dbReference type="Gene3D" id="3.50.50.60">
    <property type="entry name" value="FAD/NAD(P)-binding domain"/>
    <property type="match status" value="2"/>
</dbReference>
<evidence type="ECO:0000256" key="5">
    <source>
        <dbReference type="ARBA" id="ARBA00023002"/>
    </source>
</evidence>
<dbReference type="RefSeq" id="WP_170136909.1">
    <property type="nucleotide sequence ID" value="NZ_QGGH01000022.1"/>
</dbReference>
<evidence type="ECO:0000313" key="8">
    <source>
        <dbReference type="Proteomes" id="UP000245631"/>
    </source>
</evidence>
<accession>A0A8E3B1P2</accession>
<evidence type="ECO:0000256" key="3">
    <source>
        <dbReference type="ARBA" id="ARBA00022630"/>
    </source>
</evidence>
<dbReference type="GO" id="GO:0016614">
    <property type="term" value="F:oxidoreductase activity, acting on CH-OH group of donors"/>
    <property type="evidence" value="ECO:0007669"/>
    <property type="project" value="InterPro"/>
</dbReference>
<keyword evidence="5" id="KW-0560">Oxidoreductase</keyword>
<protein>
    <submittedName>
        <fullName evidence="7">GMC oxidoreductase</fullName>
    </submittedName>
</protein>
<dbReference type="InterPro" id="IPR007867">
    <property type="entry name" value="GMC_OxRtase_C"/>
</dbReference>
<keyword evidence="3" id="KW-0285">Flavoprotein</keyword>
<dbReference type="PANTHER" id="PTHR42784">
    <property type="entry name" value="PYRANOSE 2-OXIDASE"/>
    <property type="match status" value="1"/>
</dbReference>
<comment type="similarity">
    <text evidence="2">Belongs to the GMC oxidoreductase family.</text>
</comment>
<dbReference type="Pfam" id="PF05199">
    <property type="entry name" value="GMC_oxred_C"/>
    <property type="match status" value="1"/>
</dbReference>
<dbReference type="GeneID" id="61056133"/>